<dbReference type="InterPro" id="IPR021109">
    <property type="entry name" value="Peptidase_aspartic_dom_sf"/>
</dbReference>
<dbReference type="Gene3D" id="2.40.70.10">
    <property type="entry name" value="Acid Proteases"/>
    <property type="match status" value="2"/>
</dbReference>
<dbReference type="SUPFAM" id="SSF50156">
    <property type="entry name" value="PDZ domain-like"/>
    <property type="match status" value="1"/>
</dbReference>
<dbReference type="Gene3D" id="2.30.42.10">
    <property type="match status" value="1"/>
</dbReference>
<accession>A0ABV8JN77</accession>
<evidence type="ECO:0000259" key="1">
    <source>
        <dbReference type="PROSITE" id="PS50106"/>
    </source>
</evidence>
<dbReference type="InterPro" id="IPR036034">
    <property type="entry name" value="PDZ_sf"/>
</dbReference>
<proteinExistence type="predicted"/>
<evidence type="ECO:0000313" key="2">
    <source>
        <dbReference type="EMBL" id="MFC4096298.1"/>
    </source>
</evidence>
<dbReference type="Pfam" id="PF13650">
    <property type="entry name" value="Asp_protease_2"/>
    <property type="match status" value="1"/>
</dbReference>
<evidence type="ECO:0000313" key="3">
    <source>
        <dbReference type="Proteomes" id="UP001595814"/>
    </source>
</evidence>
<name>A0ABV8JN77_9FLAO</name>
<dbReference type="Pfam" id="PF17820">
    <property type="entry name" value="PDZ_6"/>
    <property type="match status" value="1"/>
</dbReference>
<protein>
    <submittedName>
        <fullName evidence="2">PDZ domain-containing protein</fullName>
    </submittedName>
</protein>
<reference evidence="3" key="1">
    <citation type="journal article" date="2019" name="Int. J. Syst. Evol. Microbiol.">
        <title>The Global Catalogue of Microorganisms (GCM) 10K type strain sequencing project: providing services to taxonomists for standard genome sequencing and annotation.</title>
        <authorList>
            <consortium name="The Broad Institute Genomics Platform"/>
            <consortium name="The Broad Institute Genome Sequencing Center for Infectious Disease"/>
            <person name="Wu L."/>
            <person name="Ma J."/>
        </authorList>
    </citation>
    <scope>NUCLEOTIDE SEQUENCE [LARGE SCALE GENOMIC DNA]</scope>
    <source>
        <strain evidence="3">CECT 7477</strain>
    </source>
</reference>
<organism evidence="2 3">
    <name type="scientific">Euzebyella saccharophila</name>
    <dbReference type="NCBI Taxonomy" id="679664"/>
    <lineage>
        <taxon>Bacteria</taxon>
        <taxon>Pseudomonadati</taxon>
        <taxon>Bacteroidota</taxon>
        <taxon>Flavobacteriia</taxon>
        <taxon>Flavobacteriales</taxon>
        <taxon>Flavobacteriaceae</taxon>
        <taxon>Euzebyella</taxon>
    </lineage>
</organism>
<dbReference type="Proteomes" id="UP001595814">
    <property type="component" value="Unassembled WGS sequence"/>
</dbReference>
<dbReference type="PROSITE" id="PS50106">
    <property type="entry name" value="PDZ"/>
    <property type="match status" value="1"/>
</dbReference>
<gene>
    <name evidence="2" type="ORF">ACFOUT_10475</name>
</gene>
<dbReference type="SMART" id="SM00228">
    <property type="entry name" value="PDZ"/>
    <property type="match status" value="1"/>
</dbReference>
<dbReference type="RefSeq" id="WP_192463338.1">
    <property type="nucleotide sequence ID" value="NZ_JACYFJ010000007.1"/>
</dbReference>
<keyword evidence="3" id="KW-1185">Reference proteome</keyword>
<feature type="domain" description="PDZ" evidence="1">
    <location>
        <begin position="363"/>
        <end position="407"/>
    </location>
</feature>
<dbReference type="InterPro" id="IPR041489">
    <property type="entry name" value="PDZ_6"/>
</dbReference>
<dbReference type="EMBL" id="JBHSAW010000006">
    <property type="protein sequence ID" value="MFC4096298.1"/>
    <property type="molecule type" value="Genomic_DNA"/>
</dbReference>
<comment type="caution">
    <text evidence="2">The sequence shown here is derived from an EMBL/GenBank/DDBJ whole genome shotgun (WGS) entry which is preliminary data.</text>
</comment>
<dbReference type="InterPro" id="IPR001478">
    <property type="entry name" value="PDZ"/>
</dbReference>
<sequence length="435" mass="49184">MTLLLLLAPLLVCSQHFKLPQDKSFQKLKFQLVNNLIVVPVEVNGTKLHFLLDSGVSQPILFNISSKDSVQINNVTEITIRGVGHGEPIKALSSSGNTFKIDHIVNQSQKLYVVMDKGINLSPSLGITIHGIMGYELFRDFVVDISYAKRTIKFFDPEKYEYKKSKKMETMPLAIRNKKAYVQSTLFLDGIKGLPVTMLVDTGSSDAVWLFENEHIKVPEKHFDVFLGKGLNGLVYGKRTKIKGISLGDFLISDAKAAFPDELSYSEINSFGNRNGSLGGEILKRFDIVFDYSKNQMAFKRNKFFKEPFYYNLSGLNLQHNGMRYIAESIADNRGIVKEDEKQFGDVQLIFENKTKLSLVPEIVISAIRDGSPAHEAGLRQGDVILAVNGKRVHKYQLQDVVKMVNEKEGKRIKLLVDRYNSDLLFTFKLTKLFQ</sequence>